<protein>
    <submittedName>
        <fullName evidence="2">Aromatic ring-opening dioxygenase subunit LigA</fullName>
    </submittedName>
</protein>
<sequence length="102" mass="11349">MSLYALQKAIYEVNRDVNAMTRYRANPPAFAEGYELTVEEAAALSEPDIGLLYVLGVNGQLLMHFAAACGYEWNAYIDAMKHGLEVHGPVREGLYAKKGVRR</sequence>
<reference evidence="2 3" key="1">
    <citation type="journal article" date="2024" name="Chem. Sci.">
        <title>Discovery of megapolipeptins by genome mining of a Burkholderiales bacteria collection.</title>
        <authorList>
            <person name="Paulo B.S."/>
            <person name="Recchia M.J.J."/>
            <person name="Lee S."/>
            <person name="Fergusson C.H."/>
            <person name="Romanowski S.B."/>
            <person name="Hernandez A."/>
            <person name="Krull N."/>
            <person name="Liu D.Y."/>
            <person name="Cavanagh H."/>
            <person name="Bos A."/>
            <person name="Gray C.A."/>
            <person name="Murphy B.T."/>
            <person name="Linington R.G."/>
            <person name="Eustaquio A.S."/>
        </authorList>
    </citation>
    <scope>NUCLEOTIDE SEQUENCE [LARGE SCALE GENOMIC DNA]</scope>
    <source>
        <strain evidence="2 3">RL16-012-BIC-B</strain>
    </source>
</reference>
<dbReference type="Pfam" id="PF07746">
    <property type="entry name" value="LigA"/>
    <property type="match status" value="1"/>
</dbReference>
<name>A0ABW9A1B6_9BURK</name>
<organism evidence="2 3">
    <name type="scientific">Paraburkholderia agricolaris</name>
    <dbReference type="NCBI Taxonomy" id="2152888"/>
    <lineage>
        <taxon>Bacteria</taxon>
        <taxon>Pseudomonadati</taxon>
        <taxon>Pseudomonadota</taxon>
        <taxon>Betaproteobacteria</taxon>
        <taxon>Burkholderiales</taxon>
        <taxon>Burkholderiaceae</taxon>
        <taxon>Paraburkholderia</taxon>
    </lineage>
</organism>
<evidence type="ECO:0000259" key="1">
    <source>
        <dbReference type="Pfam" id="PF07746"/>
    </source>
</evidence>
<proteinExistence type="predicted"/>
<accession>A0ABW9A1B6</accession>
<evidence type="ECO:0000313" key="3">
    <source>
        <dbReference type="Proteomes" id="UP001629249"/>
    </source>
</evidence>
<dbReference type="GO" id="GO:0051213">
    <property type="term" value="F:dioxygenase activity"/>
    <property type="evidence" value="ECO:0007669"/>
    <property type="project" value="UniProtKB-KW"/>
</dbReference>
<dbReference type="RefSeq" id="WP_408334190.1">
    <property type="nucleotide sequence ID" value="NZ_JAQQFH010000042.1"/>
</dbReference>
<dbReference type="SUPFAM" id="SSF48076">
    <property type="entry name" value="LigA subunit of an aromatic-ring-opening dioxygenase LigAB"/>
    <property type="match status" value="1"/>
</dbReference>
<keyword evidence="2" id="KW-0560">Oxidoreductase</keyword>
<keyword evidence="2" id="KW-0223">Dioxygenase</keyword>
<feature type="domain" description="Extradiol ring-cleavage dioxygenase LigAB LigA subunit" evidence="1">
    <location>
        <begin position="18"/>
        <end position="79"/>
    </location>
</feature>
<dbReference type="Proteomes" id="UP001629249">
    <property type="component" value="Unassembled WGS sequence"/>
</dbReference>
<dbReference type="Gene3D" id="1.10.700.10">
    <property type="entry name" value="Dioxygenase LigAB, LigA subunit"/>
    <property type="match status" value="1"/>
</dbReference>
<comment type="caution">
    <text evidence="2">The sequence shown here is derived from an EMBL/GenBank/DDBJ whole genome shotgun (WGS) entry which is preliminary data.</text>
</comment>
<dbReference type="InterPro" id="IPR011986">
    <property type="entry name" value="Xdiol_dOase_LigA"/>
</dbReference>
<dbReference type="InterPro" id="IPR036622">
    <property type="entry name" value="LigA_sf"/>
</dbReference>
<keyword evidence="3" id="KW-1185">Reference proteome</keyword>
<evidence type="ECO:0000313" key="2">
    <source>
        <dbReference type="EMBL" id="MFL9888194.1"/>
    </source>
</evidence>
<gene>
    <name evidence="2" type="ORF">PQR66_34580</name>
</gene>
<dbReference type="EMBL" id="JAQQFN010000036">
    <property type="protein sequence ID" value="MFL9888194.1"/>
    <property type="molecule type" value="Genomic_DNA"/>
</dbReference>